<evidence type="ECO:0000256" key="1">
    <source>
        <dbReference type="ARBA" id="ARBA00022448"/>
    </source>
</evidence>
<feature type="region of interest" description="Disordered" evidence="7">
    <location>
        <begin position="203"/>
        <end position="231"/>
    </location>
</feature>
<evidence type="ECO:0000256" key="4">
    <source>
        <dbReference type="RuleBase" id="RU003844"/>
    </source>
</evidence>
<dbReference type="SMART" id="SM00233">
    <property type="entry name" value="PH"/>
    <property type="match status" value="1"/>
</dbReference>
<dbReference type="InterPro" id="IPR018494">
    <property type="entry name" value="Oxysterol-bd_CS"/>
</dbReference>
<accession>A0A8X6Q0C7</accession>
<dbReference type="Gene3D" id="1.10.287.2720">
    <property type="match status" value="1"/>
</dbReference>
<feature type="compositionally biased region" description="Polar residues" evidence="7">
    <location>
        <begin position="322"/>
        <end position="339"/>
    </location>
</feature>
<dbReference type="InterPro" id="IPR011993">
    <property type="entry name" value="PH-like_dom_sf"/>
</dbReference>
<keyword evidence="6" id="KW-0175">Coiled coil</keyword>
<dbReference type="SUPFAM" id="SSF50729">
    <property type="entry name" value="PH domain-like"/>
    <property type="match status" value="1"/>
</dbReference>
<dbReference type="GO" id="GO:0005829">
    <property type="term" value="C:cytosol"/>
    <property type="evidence" value="ECO:0007669"/>
    <property type="project" value="TreeGrafter"/>
</dbReference>
<dbReference type="Proteomes" id="UP000887013">
    <property type="component" value="Unassembled WGS sequence"/>
</dbReference>
<gene>
    <name evidence="9" type="primary">OSBPL11</name>
    <name evidence="9" type="ORF">NPIL_600941</name>
</gene>
<keyword evidence="2 5" id="KW-0445">Lipid transport</keyword>
<feature type="compositionally biased region" description="Basic residues" evidence="7">
    <location>
        <begin position="207"/>
        <end position="216"/>
    </location>
</feature>
<dbReference type="PANTHER" id="PTHR10972:SF141">
    <property type="entry name" value="OXYSTEROL-BINDING PROTEIN"/>
    <property type="match status" value="1"/>
</dbReference>
<keyword evidence="3" id="KW-0446">Lipid-binding</keyword>
<keyword evidence="1 5" id="KW-0813">Transport</keyword>
<dbReference type="PANTHER" id="PTHR10972">
    <property type="entry name" value="OXYSTEROL-BINDING PROTEIN-RELATED"/>
    <property type="match status" value="1"/>
</dbReference>
<dbReference type="Gene3D" id="2.30.29.30">
    <property type="entry name" value="Pleckstrin-homology domain (PH domain)/Phosphotyrosine-binding domain (PTB)"/>
    <property type="match status" value="1"/>
</dbReference>
<feature type="coiled-coil region" evidence="6">
    <location>
        <begin position="653"/>
        <end position="687"/>
    </location>
</feature>
<dbReference type="InterPro" id="IPR037239">
    <property type="entry name" value="OSBP_sf"/>
</dbReference>
<feature type="region of interest" description="Disordered" evidence="7">
    <location>
        <begin position="322"/>
        <end position="350"/>
    </location>
</feature>
<dbReference type="GO" id="GO:0032934">
    <property type="term" value="F:sterol binding"/>
    <property type="evidence" value="ECO:0007669"/>
    <property type="project" value="TreeGrafter"/>
</dbReference>
<evidence type="ECO:0000256" key="3">
    <source>
        <dbReference type="ARBA" id="ARBA00023121"/>
    </source>
</evidence>
<dbReference type="PROSITE" id="PS01013">
    <property type="entry name" value="OSBP"/>
    <property type="match status" value="1"/>
</dbReference>
<evidence type="ECO:0000313" key="10">
    <source>
        <dbReference type="Proteomes" id="UP000887013"/>
    </source>
</evidence>
<dbReference type="Pfam" id="PF00169">
    <property type="entry name" value="PH"/>
    <property type="match status" value="1"/>
</dbReference>
<comment type="caution">
    <text evidence="9">The sequence shown here is derived from an EMBL/GenBank/DDBJ whole genome shotgun (WGS) entry which is preliminary data.</text>
</comment>
<organism evidence="9 10">
    <name type="scientific">Nephila pilipes</name>
    <name type="common">Giant wood spider</name>
    <name type="synonym">Nephila maculata</name>
    <dbReference type="NCBI Taxonomy" id="299642"/>
    <lineage>
        <taxon>Eukaryota</taxon>
        <taxon>Metazoa</taxon>
        <taxon>Ecdysozoa</taxon>
        <taxon>Arthropoda</taxon>
        <taxon>Chelicerata</taxon>
        <taxon>Arachnida</taxon>
        <taxon>Araneae</taxon>
        <taxon>Araneomorphae</taxon>
        <taxon>Entelegynae</taxon>
        <taxon>Araneoidea</taxon>
        <taxon>Nephilidae</taxon>
        <taxon>Nephila</taxon>
    </lineage>
</organism>
<evidence type="ECO:0000256" key="5">
    <source>
        <dbReference type="RuleBase" id="RU003845"/>
    </source>
</evidence>
<dbReference type="AlphaFoldDB" id="A0A8X6Q0C7"/>
<sequence>MAVVETSTMANSSKADDFNILINDVPELTEDEKITLISAMKKAQELDAQERNKMSRPLEGQLYKYTNVVKGWQYRWFILIPETGILEYYMLDEVKKKRPRGAIFLAGAVISPSDEDGQSFAISAACGELYKLKANDPKERQFWVNRIRAVAEHHTKTIAEKNPPLPPREHRSPLSAIDLRTSAPPNEAQSTWYAGFHTNSIIDSHPTRRKSNRRSKNTASTHNSTIQPAGSVTEALNNVRDMLRQTESLTTLLCKEVEDLPHVGNGPKCCDTNLLLLKATSAATLLTLQQCYSVLQHQQVAINFPKTTVEYKPEVLKINRSLSEQSTGSHRSRESSINIDPSGEISDNEEVEEKSASVEGDRHSIVMNLMTQLKLGADLTNVTLPSFVLEPRSLLEMFADSFRHPDMLVRISDCTSAESRMVAVIQWFLTSFHATREPSSSKKPYNPIIGEMFRCSWNMYDGKGNESLENMYKVTYVAEQVSHHPPISAFYVECPKKKISLNAHICVKSNFLTSYAAVNFIGEVSLHLLTFDETYVFTLPCAYLRCILTVPWIELGGRVSVTCATTGYNASIIFQTKPQQSGIPHKISGEIKYLEDIVYRIGGEWNNILQFTSADGITENINVQELKRFHKHVRPLDQQDVFESRRLWQYVTKSLLEENYDKAMTEKQKIEEEQREEEKKRLESNSEYVGKLFCKENDLWKYKYPLT</sequence>
<evidence type="ECO:0000313" key="9">
    <source>
        <dbReference type="EMBL" id="GFT99327.1"/>
    </source>
</evidence>
<feature type="compositionally biased region" description="Polar residues" evidence="7">
    <location>
        <begin position="217"/>
        <end position="231"/>
    </location>
</feature>
<name>A0A8X6Q0C7_NEPPI</name>
<dbReference type="InterPro" id="IPR000648">
    <property type="entry name" value="Oxysterol-bd"/>
</dbReference>
<protein>
    <recommendedName>
        <fullName evidence="5">Oxysterol-binding protein</fullName>
    </recommendedName>
</protein>
<comment type="similarity">
    <text evidence="4">Belongs to the OSBP family.</text>
</comment>
<dbReference type="Gene3D" id="3.30.70.3490">
    <property type="match status" value="1"/>
</dbReference>
<keyword evidence="10" id="KW-1185">Reference proteome</keyword>
<dbReference type="CDD" id="cd13291">
    <property type="entry name" value="PH_ORP10_ORP11"/>
    <property type="match status" value="1"/>
</dbReference>
<proteinExistence type="inferred from homology"/>
<evidence type="ECO:0000259" key="8">
    <source>
        <dbReference type="PROSITE" id="PS50003"/>
    </source>
</evidence>
<dbReference type="GO" id="GO:0006869">
    <property type="term" value="P:lipid transport"/>
    <property type="evidence" value="ECO:0007669"/>
    <property type="project" value="UniProtKB-KW"/>
</dbReference>
<dbReference type="OrthoDB" id="14833at2759"/>
<dbReference type="InterPro" id="IPR001849">
    <property type="entry name" value="PH_domain"/>
</dbReference>
<evidence type="ECO:0000256" key="6">
    <source>
        <dbReference type="SAM" id="Coils"/>
    </source>
</evidence>
<dbReference type="FunFam" id="1.10.287.2720:FF:000001">
    <property type="entry name" value="Oxysterol-binding OBPalpha"/>
    <property type="match status" value="1"/>
</dbReference>
<feature type="domain" description="PH" evidence="8">
    <location>
        <begin position="55"/>
        <end position="152"/>
    </location>
</feature>
<dbReference type="SUPFAM" id="SSF144000">
    <property type="entry name" value="Oxysterol-binding protein-like"/>
    <property type="match status" value="1"/>
</dbReference>
<evidence type="ECO:0000256" key="7">
    <source>
        <dbReference type="SAM" id="MobiDB-lite"/>
    </source>
</evidence>
<dbReference type="GO" id="GO:0016020">
    <property type="term" value="C:membrane"/>
    <property type="evidence" value="ECO:0007669"/>
    <property type="project" value="TreeGrafter"/>
</dbReference>
<reference evidence="9" key="1">
    <citation type="submission" date="2020-08" db="EMBL/GenBank/DDBJ databases">
        <title>Multicomponent nature underlies the extraordinary mechanical properties of spider dragline silk.</title>
        <authorList>
            <person name="Kono N."/>
            <person name="Nakamura H."/>
            <person name="Mori M."/>
            <person name="Yoshida Y."/>
            <person name="Ohtoshi R."/>
            <person name="Malay A.D."/>
            <person name="Moran D.A.P."/>
            <person name="Tomita M."/>
            <person name="Numata K."/>
            <person name="Arakawa K."/>
        </authorList>
    </citation>
    <scope>NUCLEOTIDE SEQUENCE</scope>
</reference>
<dbReference type="EMBL" id="BMAW01122535">
    <property type="protein sequence ID" value="GFT99327.1"/>
    <property type="molecule type" value="Genomic_DNA"/>
</dbReference>
<dbReference type="Pfam" id="PF01237">
    <property type="entry name" value="Oxysterol_BP"/>
    <property type="match status" value="1"/>
</dbReference>
<evidence type="ECO:0000256" key="2">
    <source>
        <dbReference type="ARBA" id="ARBA00023055"/>
    </source>
</evidence>
<dbReference type="PROSITE" id="PS50003">
    <property type="entry name" value="PH_DOMAIN"/>
    <property type="match status" value="1"/>
</dbReference>
<dbReference type="Gene3D" id="2.40.160.120">
    <property type="match status" value="1"/>
</dbReference>